<proteinExistence type="predicted"/>
<dbReference type="Proteomes" id="UP000789759">
    <property type="component" value="Unassembled WGS sequence"/>
</dbReference>
<dbReference type="EMBL" id="CAJVQA010010534">
    <property type="protein sequence ID" value="CAG8697921.1"/>
    <property type="molecule type" value="Genomic_DNA"/>
</dbReference>
<comment type="caution">
    <text evidence="1">The sequence shown here is derived from an EMBL/GenBank/DDBJ whole genome shotgun (WGS) entry which is preliminary data.</text>
</comment>
<reference evidence="1" key="1">
    <citation type="submission" date="2021-06" db="EMBL/GenBank/DDBJ databases">
        <authorList>
            <person name="Kallberg Y."/>
            <person name="Tangrot J."/>
            <person name="Rosling A."/>
        </authorList>
    </citation>
    <scope>NUCLEOTIDE SEQUENCE</scope>
    <source>
        <strain evidence="1">FL966</strain>
    </source>
</reference>
<name>A0A9N9HNG7_9GLOM</name>
<sequence>VCIDVLGDDGIEVFVSNKTDRIIAHLKKCTYFTRQTTPEEREKVFNLSNNEQSSLYDTMSTSSQSSTQKSIVQSTSFGPLDNYSVHSLLQQDYKKFKLEASELFDFLNPLIKLPDHWTLSGPTLEMAVSEYNREMFEALQKDSIGVTLMFDGETLYLEDDDISMKRKSYTKEHLHKSNPVELPLPSFQDEYNTENNDQPNINYEELSKEYAEPDESADLALDETIDDKTLELTPLKEFGQFLDVWIEISKNEIDKIA</sequence>
<accession>A0A9N9HNG7</accession>
<feature type="non-terminal residue" evidence="1">
    <location>
        <position position="257"/>
    </location>
</feature>
<keyword evidence="2" id="KW-1185">Reference proteome</keyword>
<gene>
    <name evidence="1" type="ORF">CPELLU_LOCUS11662</name>
</gene>
<protein>
    <submittedName>
        <fullName evidence="1">19782_t:CDS:1</fullName>
    </submittedName>
</protein>
<dbReference type="AlphaFoldDB" id="A0A9N9HNG7"/>
<evidence type="ECO:0000313" key="1">
    <source>
        <dbReference type="EMBL" id="CAG8697921.1"/>
    </source>
</evidence>
<dbReference type="OrthoDB" id="2445699at2759"/>
<evidence type="ECO:0000313" key="2">
    <source>
        <dbReference type="Proteomes" id="UP000789759"/>
    </source>
</evidence>
<organism evidence="1 2">
    <name type="scientific">Cetraspora pellucida</name>
    <dbReference type="NCBI Taxonomy" id="1433469"/>
    <lineage>
        <taxon>Eukaryota</taxon>
        <taxon>Fungi</taxon>
        <taxon>Fungi incertae sedis</taxon>
        <taxon>Mucoromycota</taxon>
        <taxon>Glomeromycotina</taxon>
        <taxon>Glomeromycetes</taxon>
        <taxon>Diversisporales</taxon>
        <taxon>Gigasporaceae</taxon>
        <taxon>Cetraspora</taxon>
    </lineage>
</organism>